<name>K2R965_METFP</name>
<organism evidence="2 3">
    <name type="scientific">Methanobacterium formicicum (strain DSM 3637 / PP1)</name>
    <dbReference type="NCBI Taxonomy" id="1204725"/>
    <lineage>
        <taxon>Archaea</taxon>
        <taxon>Methanobacteriati</taxon>
        <taxon>Methanobacteriota</taxon>
        <taxon>Methanomada group</taxon>
        <taxon>Methanobacteria</taxon>
        <taxon>Methanobacteriales</taxon>
        <taxon>Methanobacteriaceae</taxon>
        <taxon>Methanobacterium</taxon>
    </lineage>
</organism>
<dbReference type="RefSeq" id="WP_004031828.1">
    <property type="nucleotide sequence ID" value="NZ_AMPO01000012.1"/>
</dbReference>
<dbReference type="Gene3D" id="3.30.70.20">
    <property type="match status" value="1"/>
</dbReference>
<dbReference type="Pfam" id="PF00037">
    <property type="entry name" value="Fer4"/>
    <property type="match status" value="1"/>
</dbReference>
<dbReference type="InterPro" id="IPR017900">
    <property type="entry name" value="4Fe4S_Fe_S_CS"/>
</dbReference>
<dbReference type="AlphaFoldDB" id="K2R965"/>
<evidence type="ECO:0000313" key="2">
    <source>
        <dbReference type="EMBL" id="EKF84834.1"/>
    </source>
</evidence>
<gene>
    <name evidence="2" type="ORF">A994_11587</name>
</gene>
<dbReference type="GO" id="GO:0016491">
    <property type="term" value="F:oxidoreductase activity"/>
    <property type="evidence" value="ECO:0007669"/>
    <property type="project" value="UniProtKB-ARBA"/>
</dbReference>
<dbReference type="PROSITE" id="PS00198">
    <property type="entry name" value="4FE4S_FER_1"/>
    <property type="match status" value="1"/>
</dbReference>
<dbReference type="SUPFAM" id="SSF54862">
    <property type="entry name" value="4Fe-4S ferredoxins"/>
    <property type="match status" value="1"/>
</dbReference>
<comment type="caution">
    <text evidence="2">The sequence shown here is derived from an EMBL/GenBank/DDBJ whole genome shotgun (WGS) entry which is preliminary data.</text>
</comment>
<dbReference type="PROSITE" id="PS51379">
    <property type="entry name" value="4FE4S_FER_2"/>
    <property type="match status" value="2"/>
</dbReference>
<protein>
    <submittedName>
        <fullName evidence="2">4Fe-4S ferredoxin</fullName>
    </submittedName>
</protein>
<evidence type="ECO:0000259" key="1">
    <source>
        <dbReference type="PROSITE" id="PS51379"/>
    </source>
</evidence>
<proteinExistence type="predicted"/>
<feature type="domain" description="4Fe-4S ferredoxin-type" evidence="1">
    <location>
        <begin position="241"/>
        <end position="270"/>
    </location>
</feature>
<accession>K2R965</accession>
<evidence type="ECO:0000313" key="3">
    <source>
        <dbReference type="Proteomes" id="UP000007360"/>
    </source>
</evidence>
<dbReference type="Proteomes" id="UP000007360">
    <property type="component" value="Unassembled WGS sequence"/>
</dbReference>
<sequence length="290" mass="32641">MRKISISDISIRLIHSTFNTRFFMARACQKLPPLAWLVNRILFAGDDIQVLPRDATIKTNLAVNVQELDVNTKVPFSNENTVLPSQVLGEMIKRSRYHFIMDTCICRTSNDCQNYPHDIGCLFLGKGSQRISSTLGRTVSADEAIQHINRCQEAGLVPIIGRNKIDSLWLNTGPKEELLSICHCCQCCCLWKMTSNLPESMTGSFSSMEGVEIIFQEEKCNNCGLCARNQCFVESIIMEEGRITRNMEKCRICGRCVEICPKGALKIEISDDAVKRSLARVEPLVDVELE</sequence>
<dbReference type="PATRIC" id="fig|1204725.3.peg.2327"/>
<dbReference type="InterPro" id="IPR017896">
    <property type="entry name" value="4Fe4S_Fe-S-bd"/>
</dbReference>
<keyword evidence="3" id="KW-1185">Reference proteome</keyword>
<reference evidence="2 3" key="1">
    <citation type="journal article" date="2012" name="J. Bacteriol.">
        <title>Draft genome sequence of Methanobacterium formicicum DSM 3637, an archaebacterium isolated from the methane producer amoeba Pelomyxa palustris.</title>
        <authorList>
            <person name="Gutierrez G."/>
        </authorList>
    </citation>
    <scope>NUCLEOTIDE SEQUENCE [LARGE SCALE GENOMIC DNA]</scope>
    <source>
        <strain evidence="3">DSM 3637 / PP1</strain>
    </source>
</reference>
<dbReference type="EMBL" id="AMPO01000012">
    <property type="protein sequence ID" value="EKF84834.1"/>
    <property type="molecule type" value="Genomic_DNA"/>
</dbReference>
<dbReference type="OrthoDB" id="23833at2157"/>
<feature type="domain" description="4Fe-4S ferredoxin-type" evidence="1">
    <location>
        <begin position="211"/>
        <end position="240"/>
    </location>
</feature>